<comment type="caution">
    <text evidence="2">The sequence shown here is derived from an EMBL/GenBank/DDBJ whole genome shotgun (WGS) entry which is preliminary data.</text>
</comment>
<accession>A0A438K4T9</accession>
<evidence type="ECO:0000256" key="1">
    <source>
        <dbReference type="SAM" id="MobiDB-lite"/>
    </source>
</evidence>
<dbReference type="EMBL" id="QGNW01000016">
    <property type="protein sequence ID" value="RVX16197.1"/>
    <property type="molecule type" value="Genomic_DNA"/>
</dbReference>
<name>A0A438K4T9_VITVI</name>
<organism evidence="2 3">
    <name type="scientific">Vitis vinifera</name>
    <name type="common">Grape</name>
    <dbReference type="NCBI Taxonomy" id="29760"/>
    <lineage>
        <taxon>Eukaryota</taxon>
        <taxon>Viridiplantae</taxon>
        <taxon>Streptophyta</taxon>
        <taxon>Embryophyta</taxon>
        <taxon>Tracheophyta</taxon>
        <taxon>Spermatophyta</taxon>
        <taxon>Magnoliopsida</taxon>
        <taxon>eudicotyledons</taxon>
        <taxon>Gunneridae</taxon>
        <taxon>Pentapetalae</taxon>
        <taxon>rosids</taxon>
        <taxon>Vitales</taxon>
        <taxon>Vitaceae</taxon>
        <taxon>Viteae</taxon>
        <taxon>Vitis</taxon>
    </lineage>
</organism>
<dbReference type="Proteomes" id="UP000288805">
    <property type="component" value="Unassembled WGS sequence"/>
</dbReference>
<evidence type="ECO:0000313" key="3">
    <source>
        <dbReference type="Proteomes" id="UP000288805"/>
    </source>
</evidence>
<proteinExistence type="predicted"/>
<dbReference type="AlphaFoldDB" id="A0A438K4T9"/>
<evidence type="ECO:0000313" key="2">
    <source>
        <dbReference type="EMBL" id="RVX16197.1"/>
    </source>
</evidence>
<gene>
    <name evidence="2" type="ORF">CK203_014364</name>
</gene>
<reference evidence="2 3" key="1">
    <citation type="journal article" date="2018" name="PLoS Genet.">
        <title>Population sequencing reveals clonal diversity and ancestral inbreeding in the grapevine cultivar Chardonnay.</title>
        <authorList>
            <person name="Roach M.J."/>
            <person name="Johnson D.L."/>
            <person name="Bohlmann J."/>
            <person name="van Vuuren H.J."/>
            <person name="Jones S.J."/>
            <person name="Pretorius I.S."/>
            <person name="Schmidt S.A."/>
            <person name="Borneman A.R."/>
        </authorList>
    </citation>
    <scope>NUCLEOTIDE SEQUENCE [LARGE SCALE GENOMIC DNA]</scope>
    <source>
        <strain evidence="3">cv. Chardonnay</strain>
        <tissue evidence="2">Leaf</tissue>
    </source>
</reference>
<protein>
    <submittedName>
        <fullName evidence="2">Uncharacterized protein</fullName>
    </submittedName>
</protein>
<sequence length="230" mass="26108">MPSDSPSLAVEASQIPPSEGGTATGPSSPAPQHRYETRRPPTTPGRLLYALRVQYVPSCQEGQDFRPKRPMLTTWPIEGNSDCRARPFHSKLYFDQEVMRQQPELRDSYGILQRYHLEYLMTPCEFFYPRVALKFYQSMTTRGVPSPTTIHFTIDLHHAILEAIHIAEALQIPFKPEDLSATEGASTWDALYRYGATFQPISPTTFGIEAMSYFGCFIPYIRGLLLWPAT</sequence>
<feature type="region of interest" description="Disordered" evidence="1">
    <location>
        <begin position="1"/>
        <end position="43"/>
    </location>
</feature>